<dbReference type="Pfam" id="PF07943">
    <property type="entry name" value="PBP5_C"/>
    <property type="match status" value="1"/>
</dbReference>
<dbReference type="AlphaFoldDB" id="A0A151AMC5"/>
<feature type="domain" description="Peptidase S11 D-alanyl-D-alanine carboxypeptidase A N-terminal" evidence="17">
    <location>
        <begin position="24"/>
        <end position="257"/>
    </location>
</feature>
<accession>A0A151AMC5</accession>
<evidence type="ECO:0000256" key="12">
    <source>
        <dbReference type="PIRSR" id="PIRSR618044-1"/>
    </source>
</evidence>
<dbReference type="Proteomes" id="UP000075374">
    <property type="component" value="Unassembled WGS sequence"/>
</dbReference>
<keyword evidence="9" id="KW-0573">Peptidoglycan synthesis</keyword>
<comment type="similarity">
    <text evidence="2 14">Belongs to the peptidase S11 family.</text>
</comment>
<evidence type="ECO:0000256" key="8">
    <source>
        <dbReference type="ARBA" id="ARBA00022960"/>
    </source>
</evidence>
<dbReference type="SUPFAM" id="SSF56601">
    <property type="entry name" value="beta-lactamase/transpeptidase-like"/>
    <property type="match status" value="1"/>
</dbReference>
<evidence type="ECO:0000256" key="3">
    <source>
        <dbReference type="ARBA" id="ARBA00012448"/>
    </source>
</evidence>
<comment type="caution">
    <text evidence="19">The sequence shown here is derived from an EMBL/GenBank/DDBJ whole genome shotgun (WGS) entry which is preliminary data.</text>
</comment>
<dbReference type="RefSeq" id="WP_061858649.1">
    <property type="nucleotide sequence ID" value="NZ_LTBB01000009.1"/>
</dbReference>
<evidence type="ECO:0000256" key="7">
    <source>
        <dbReference type="ARBA" id="ARBA00022801"/>
    </source>
</evidence>
<evidence type="ECO:0000256" key="14">
    <source>
        <dbReference type="RuleBase" id="RU004016"/>
    </source>
</evidence>
<evidence type="ECO:0000256" key="16">
    <source>
        <dbReference type="SAM" id="SignalP"/>
    </source>
</evidence>
<dbReference type="PRINTS" id="PR00725">
    <property type="entry name" value="DADACBPTASE1"/>
</dbReference>
<keyword evidence="4 19" id="KW-0121">Carboxypeptidase</keyword>
<feature type="transmembrane region" description="Helical" evidence="15">
    <location>
        <begin position="383"/>
        <end position="400"/>
    </location>
</feature>
<dbReference type="InterPro" id="IPR018044">
    <property type="entry name" value="Peptidase_S11"/>
</dbReference>
<evidence type="ECO:0000256" key="6">
    <source>
        <dbReference type="ARBA" id="ARBA00022729"/>
    </source>
</evidence>
<dbReference type="PANTHER" id="PTHR21581:SF33">
    <property type="entry name" value="D-ALANYL-D-ALANINE CARBOXYPEPTIDASE DACB"/>
    <property type="match status" value="1"/>
</dbReference>
<evidence type="ECO:0000256" key="4">
    <source>
        <dbReference type="ARBA" id="ARBA00022645"/>
    </source>
</evidence>
<sequence length="411" mass="46388">MRKIMTFILIVVLLSFTVHEAKAQSSPPNIYTDGVVLMDAATGEILYSKNMDTQYPPASTTKIMTALLTLENANLDDVVTVGKNPPLIDGSKIYLFEDEKLTVKDLLYALLLRSANDAALTLAEHISGSSEEFAKLMNKRALELGCSNTNFVNPSGLYDDMHRTTARDLALIMKELIKHEEYIKISTTSMYYIQPTNKSKEKRPLWNENRLIQKSSNYYYEGCEAGKTGYTIQSKHSYVAVASRNGIKLIAVLLHDSNKAYWSDARKLFDYGFENFSKATLYSKGDMVGEYTIKEGLNIPLLAAENFYYLKNKDSTETPKLKINSKDLSKTSFNRWQNILTAEVFYNNKSIGSLNLASGADYAYKAPALALKNSVNSINSMKILAYPVILILLISLLRIRKKVKQKKRDRY</sequence>
<keyword evidence="20" id="KW-1185">Reference proteome</keyword>
<feature type="active site" evidence="12">
    <location>
        <position position="114"/>
    </location>
</feature>
<feature type="signal peptide" evidence="16">
    <location>
        <begin position="1"/>
        <end position="23"/>
    </location>
</feature>
<protein>
    <recommendedName>
        <fullName evidence="3">serine-type D-Ala-D-Ala carboxypeptidase</fullName>
        <ecNumber evidence="3">3.4.16.4</ecNumber>
    </recommendedName>
</protein>
<evidence type="ECO:0000313" key="19">
    <source>
        <dbReference type="EMBL" id="KYH28557.1"/>
    </source>
</evidence>
<proteinExistence type="inferred from homology"/>
<dbReference type="InterPro" id="IPR001967">
    <property type="entry name" value="Peptidase_S11_N"/>
</dbReference>
<evidence type="ECO:0000256" key="13">
    <source>
        <dbReference type="PIRSR" id="PIRSR618044-2"/>
    </source>
</evidence>
<organism evidence="19 20">
    <name type="scientific">Clostridium colicanis DSM 13634</name>
    <dbReference type="NCBI Taxonomy" id="1121305"/>
    <lineage>
        <taxon>Bacteria</taxon>
        <taxon>Bacillati</taxon>
        <taxon>Bacillota</taxon>
        <taxon>Clostridia</taxon>
        <taxon>Eubacteriales</taxon>
        <taxon>Clostridiaceae</taxon>
        <taxon>Clostridium</taxon>
    </lineage>
</organism>
<dbReference type="PANTHER" id="PTHR21581">
    <property type="entry name" value="D-ALANYL-D-ALANINE CARBOXYPEPTIDASE"/>
    <property type="match status" value="1"/>
</dbReference>
<dbReference type="InterPro" id="IPR012907">
    <property type="entry name" value="Peptidase_S11_C"/>
</dbReference>
<dbReference type="EC" id="3.4.16.4" evidence="3"/>
<feature type="active site" description="Proton acceptor" evidence="12">
    <location>
        <position position="62"/>
    </location>
</feature>
<evidence type="ECO:0000256" key="1">
    <source>
        <dbReference type="ARBA" id="ARBA00004752"/>
    </source>
</evidence>
<evidence type="ECO:0000256" key="15">
    <source>
        <dbReference type="SAM" id="Phobius"/>
    </source>
</evidence>
<keyword evidence="15" id="KW-1133">Transmembrane helix</keyword>
<keyword evidence="10" id="KW-0961">Cell wall biogenesis/degradation</keyword>
<feature type="chain" id="PRO_5007577713" description="serine-type D-Ala-D-Ala carboxypeptidase" evidence="16">
    <location>
        <begin position="24"/>
        <end position="411"/>
    </location>
</feature>
<dbReference type="GO" id="GO:0009252">
    <property type="term" value="P:peptidoglycan biosynthetic process"/>
    <property type="evidence" value="ECO:0007669"/>
    <property type="project" value="UniProtKB-UniPathway"/>
</dbReference>
<evidence type="ECO:0000259" key="17">
    <source>
        <dbReference type="Pfam" id="PF00768"/>
    </source>
</evidence>
<evidence type="ECO:0000256" key="2">
    <source>
        <dbReference type="ARBA" id="ARBA00007164"/>
    </source>
</evidence>
<keyword evidence="5" id="KW-0645">Protease</keyword>
<keyword evidence="6 16" id="KW-0732">Signal</keyword>
<comment type="catalytic activity">
    <reaction evidence="11">
        <text>Preferential cleavage: (Ac)2-L-Lys-D-Ala-|-D-Ala. Also transpeptidation of peptidyl-alanyl moieties that are N-acyl substituents of D-alanine.</text>
        <dbReference type="EC" id="3.4.16.4"/>
    </reaction>
</comment>
<comment type="pathway">
    <text evidence="1">Cell wall biogenesis; peptidoglycan biosynthesis.</text>
</comment>
<dbReference type="InterPro" id="IPR012338">
    <property type="entry name" value="Beta-lactam/transpept-like"/>
</dbReference>
<evidence type="ECO:0000259" key="18">
    <source>
        <dbReference type="Pfam" id="PF07943"/>
    </source>
</evidence>
<keyword evidence="8" id="KW-0133">Cell shape</keyword>
<dbReference type="STRING" id="1121305.CLCOL_18180"/>
<evidence type="ECO:0000256" key="9">
    <source>
        <dbReference type="ARBA" id="ARBA00022984"/>
    </source>
</evidence>
<keyword evidence="15" id="KW-0472">Membrane</keyword>
<evidence type="ECO:0000313" key="20">
    <source>
        <dbReference type="Proteomes" id="UP000075374"/>
    </source>
</evidence>
<feature type="domain" description="Peptidase S11 D-Ala-D-Ala carboxypeptidase A C-terminal" evidence="18">
    <location>
        <begin position="276"/>
        <end position="361"/>
    </location>
</feature>
<dbReference type="GO" id="GO:0006508">
    <property type="term" value="P:proteolysis"/>
    <property type="evidence" value="ECO:0007669"/>
    <property type="project" value="UniProtKB-KW"/>
</dbReference>
<gene>
    <name evidence="19" type="primary">dacB_3</name>
    <name evidence="19" type="ORF">CLCOL_18180</name>
</gene>
<evidence type="ECO:0000256" key="11">
    <source>
        <dbReference type="ARBA" id="ARBA00034000"/>
    </source>
</evidence>
<dbReference type="GO" id="GO:0009002">
    <property type="term" value="F:serine-type D-Ala-D-Ala carboxypeptidase activity"/>
    <property type="evidence" value="ECO:0007669"/>
    <property type="project" value="UniProtKB-EC"/>
</dbReference>
<dbReference type="Pfam" id="PF00768">
    <property type="entry name" value="Peptidase_S11"/>
    <property type="match status" value="1"/>
</dbReference>
<reference evidence="19 20" key="1">
    <citation type="submission" date="2016-02" db="EMBL/GenBank/DDBJ databases">
        <title>Genome sequence of Clostridium colicanis DSM 13634.</title>
        <authorList>
            <person name="Poehlein A."/>
            <person name="Daniel R."/>
        </authorList>
    </citation>
    <scope>NUCLEOTIDE SEQUENCE [LARGE SCALE GENOMIC DNA]</scope>
    <source>
        <strain evidence="19 20">DSM 13634</strain>
    </source>
</reference>
<dbReference type="EMBL" id="LTBB01000009">
    <property type="protein sequence ID" value="KYH28557.1"/>
    <property type="molecule type" value="Genomic_DNA"/>
</dbReference>
<dbReference type="Gene3D" id="3.40.710.10">
    <property type="entry name" value="DD-peptidase/beta-lactamase superfamily"/>
    <property type="match status" value="1"/>
</dbReference>
<dbReference type="GO" id="GO:0008360">
    <property type="term" value="P:regulation of cell shape"/>
    <property type="evidence" value="ECO:0007669"/>
    <property type="project" value="UniProtKB-KW"/>
</dbReference>
<dbReference type="UniPathway" id="UPA00219"/>
<feature type="binding site" evidence="13">
    <location>
        <position position="227"/>
    </location>
    <ligand>
        <name>substrate</name>
    </ligand>
</feature>
<evidence type="ECO:0000256" key="10">
    <source>
        <dbReference type="ARBA" id="ARBA00023316"/>
    </source>
</evidence>
<dbReference type="PATRIC" id="fig|1121305.3.peg.1820"/>
<feature type="active site" description="Acyl-ester intermediate" evidence="12">
    <location>
        <position position="59"/>
    </location>
</feature>
<keyword evidence="7 19" id="KW-0378">Hydrolase</keyword>
<dbReference type="GO" id="GO:0071555">
    <property type="term" value="P:cell wall organization"/>
    <property type="evidence" value="ECO:0007669"/>
    <property type="project" value="UniProtKB-KW"/>
</dbReference>
<keyword evidence="15" id="KW-0812">Transmembrane</keyword>
<name>A0A151AMC5_9CLOT</name>
<evidence type="ECO:0000256" key="5">
    <source>
        <dbReference type="ARBA" id="ARBA00022670"/>
    </source>
</evidence>